<evidence type="ECO:0000313" key="3">
    <source>
        <dbReference type="Proteomes" id="UP000297280"/>
    </source>
</evidence>
<keyword evidence="1" id="KW-0812">Transmembrane</keyword>
<evidence type="ECO:0000256" key="1">
    <source>
        <dbReference type="SAM" id="Phobius"/>
    </source>
</evidence>
<name>A0A4Z1KR45_9HELO</name>
<keyword evidence="1" id="KW-0472">Membrane</keyword>
<keyword evidence="1" id="KW-1133">Transmembrane helix</keyword>
<accession>A0A4Z1KR45</accession>
<gene>
    <name evidence="2" type="ORF">BPOR_0225g00110</name>
</gene>
<reference evidence="2 3" key="1">
    <citation type="submission" date="2017-12" db="EMBL/GenBank/DDBJ databases">
        <title>Comparative genomics of Botrytis spp.</title>
        <authorList>
            <person name="Valero-Jimenez C.A."/>
            <person name="Tapia P."/>
            <person name="Veloso J."/>
            <person name="Silva-Moreno E."/>
            <person name="Staats M."/>
            <person name="Valdes J.H."/>
            <person name="Van Kan J.A.L."/>
        </authorList>
    </citation>
    <scope>NUCLEOTIDE SEQUENCE [LARGE SCALE GENOMIC DNA]</scope>
    <source>
        <strain evidence="2 3">MUCL3349</strain>
    </source>
</reference>
<feature type="transmembrane region" description="Helical" evidence="1">
    <location>
        <begin position="248"/>
        <end position="268"/>
    </location>
</feature>
<keyword evidence="3" id="KW-1185">Reference proteome</keyword>
<feature type="transmembrane region" description="Helical" evidence="1">
    <location>
        <begin position="83"/>
        <end position="105"/>
    </location>
</feature>
<dbReference type="EMBL" id="PQXO01000225">
    <property type="protein sequence ID" value="TGO87452.1"/>
    <property type="molecule type" value="Genomic_DNA"/>
</dbReference>
<feature type="transmembrane region" description="Helical" evidence="1">
    <location>
        <begin position="217"/>
        <end position="236"/>
    </location>
</feature>
<dbReference type="Proteomes" id="UP000297280">
    <property type="component" value="Unassembled WGS sequence"/>
</dbReference>
<protein>
    <submittedName>
        <fullName evidence="2">Uncharacterized protein</fullName>
    </submittedName>
</protein>
<comment type="caution">
    <text evidence="2">The sequence shown here is derived from an EMBL/GenBank/DDBJ whole genome shotgun (WGS) entry which is preliminary data.</text>
</comment>
<sequence length="294" mass="33730">MTTSMMESYKSTIRKVFGVVFNAKAYPDSIHSAKLSGSKVDSVAHPTLLKDDSIENEYTMSAEYLQKEAYHGSSMSYQAAQMLLWSFIAILIAPILIIVNILFQFRDSKYSWAAMTGCVFFILSLISYFLRSSKELDESYSASWGMKTKTTAQEIQDRIYANDRNTKFRTTHLAHIQNLQTIPENQSPRSLGNMRHQMNEKFTAAMKDMTSETRVKLNIYLIISGALSTIPFWAAHHYYNNPTSFSEAANRLVLFSKAIVVIVMYISVLHQAKFWIEELERERSCIMRGWDIVN</sequence>
<proteinExistence type="predicted"/>
<dbReference type="AlphaFoldDB" id="A0A4Z1KR45"/>
<organism evidence="2 3">
    <name type="scientific">Botrytis porri</name>
    <dbReference type="NCBI Taxonomy" id="87229"/>
    <lineage>
        <taxon>Eukaryota</taxon>
        <taxon>Fungi</taxon>
        <taxon>Dikarya</taxon>
        <taxon>Ascomycota</taxon>
        <taxon>Pezizomycotina</taxon>
        <taxon>Leotiomycetes</taxon>
        <taxon>Helotiales</taxon>
        <taxon>Sclerotiniaceae</taxon>
        <taxon>Botrytis</taxon>
    </lineage>
</organism>
<evidence type="ECO:0000313" key="2">
    <source>
        <dbReference type="EMBL" id="TGO87452.1"/>
    </source>
</evidence>
<feature type="transmembrane region" description="Helical" evidence="1">
    <location>
        <begin position="111"/>
        <end position="130"/>
    </location>
</feature>